<dbReference type="AlphaFoldDB" id="A0A422QEQ8"/>
<dbReference type="PROSITE" id="PS50109">
    <property type="entry name" value="HIS_KIN"/>
    <property type="match status" value="1"/>
</dbReference>
<evidence type="ECO:0000256" key="7">
    <source>
        <dbReference type="ARBA" id="ARBA00058004"/>
    </source>
</evidence>
<sequence>MNAIIGMSRLALMADPNPRLGNYLSKILGAGEHLLGIINDILDHSKIAAGKMSVEAVPFSLDEMLEQLSNLVGVKTDAKGIELVFRVGPGVPARLVGDPLRLGQVLINLTGNAVKFTEHGEIVVAVEARPGAAGDGRVMLAFSVSDTGIGMTAGQLEYLFDSFTQADSSTTRQYGGTGLGLSISRQLVELMN</sequence>
<dbReference type="Pfam" id="PF02518">
    <property type="entry name" value="HATPase_c"/>
    <property type="match status" value="1"/>
</dbReference>
<dbReference type="GO" id="GO:0000155">
    <property type="term" value="F:phosphorelay sensor kinase activity"/>
    <property type="evidence" value="ECO:0007669"/>
    <property type="project" value="InterPro"/>
</dbReference>
<dbReference type="PANTHER" id="PTHR45339:SF1">
    <property type="entry name" value="HYBRID SIGNAL TRANSDUCTION HISTIDINE KINASE J"/>
    <property type="match status" value="1"/>
</dbReference>
<dbReference type="InterPro" id="IPR004358">
    <property type="entry name" value="Sig_transdc_His_kin-like_C"/>
</dbReference>
<dbReference type="EMBL" id="JSAB01000334">
    <property type="protein sequence ID" value="RNF28434.1"/>
    <property type="molecule type" value="Genomic_DNA"/>
</dbReference>
<dbReference type="InterPro" id="IPR036890">
    <property type="entry name" value="HATPase_C_sf"/>
</dbReference>
<dbReference type="SMART" id="SM00387">
    <property type="entry name" value="HATPase_c"/>
    <property type="match status" value="1"/>
</dbReference>
<gene>
    <name evidence="10" type="ORF">NM04_23200</name>
</gene>
<organism evidence="10 11">
    <name type="scientific">Massilia aurea</name>
    <dbReference type="NCBI Taxonomy" id="373040"/>
    <lineage>
        <taxon>Bacteria</taxon>
        <taxon>Pseudomonadati</taxon>
        <taxon>Pseudomonadota</taxon>
        <taxon>Betaproteobacteria</taxon>
        <taxon>Burkholderiales</taxon>
        <taxon>Oxalobacteraceae</taxon>
        <taxon>Telluria group</taxon>
        <taxon>Massilia</taxon>
    </lineage>
</organism>
<keyword evidence="3" id="KW-0597">Phosphoprotein</keyword>
<dbReference type="PRINTS" id="PR00344">
    <property type="entry name" value="BCTRLSENSOR"/>
</dbReference>
<dbReference type="SUPFAM" id="SSF47384">
    <property type="entry name" value="Homodimeric domain of signal transducing histidine kinase"/>
    <property type="match status" value="1"/>
</dbReference>
<evidence type="ECO:0000313" key="11">
    <source>
        <dbReference type="Proteomes" id="UP000283254"/>
    </source>
</evidence>
<keyword evidence="4" id="KW-0732">Signal</keyword>
<accession>A0A422QEQ8</accession>
<evidence type="ECO:0000256" key="4">
    <source>
        <dbReference type="ARBA" id="ARBA00022729"/>
    </source>
</evidence>
<dbReference type="FunFam" id="3.30.565.10:FF:000010">
    <property type="entry name" value="Sensor histidine kinase RcsC"/>
    <property type="match status" value="1"/>
</dbReference>
<dbReference type="CDD" id="cd16922">
    <property type="entry name" value="HATPase_EvgS-ArcB-TorS-like"/>
    <property type="match status" value="1"/>
</dbReference>
<evidence type="ECO:0000313" key="10">
    <source>
        <dbReference type="EMBL" id="RNF28434.1"/>
    </source>
</evidence>
<dbReference type="PANTHER" id="PTHR45339">
    <property type="entry name" value="HYBRID SIGNAL TRANSDUCTION HISTIDINE KINASE J"/>
    <property type="match status" value="1"/>
</dbReference>
<dbReference type="EC" id="2.7.13.3" evidence="2"/>
<comment type="catalytic activity">
    <reaction evidence="1">
        <text>ATP + protein L-histidine = ADP + protein N-phospho-L-histidine.</text>
        <dbReference type="EC" id="2.7.13.3"/>
    </reaction>
</comment>
<proteinExistence type="predicted"/>
<keyword evidence="6" id="KW-0843">Virulence</keyword>
<dbReference type="InterPro" id="IPR003594">
    <property type="entry name" value="HATPase_dom"/>
</dbReference>
<evidence type="ECO:0000256" key="2">
    <source>
        <dbReference type="ARBA" id="ARBA00012438"/>
    </source>
</evidence>
<dbReference type="InterPro" id="IPR003661">
    <property type="entry name" value="HisK_dim/P_dom"/>
</dbReference>
<evidence type="ECO:0000256" key="1">
    <source>
        <dbReference type="ARBA" id="ARBA00000085"/>
    </source>
</evidence>
<dbReference type="InterPro" id="IPR005467">
    <property type="entry name" value="His_kinase_dom"/>
</dbReference>
<dbReference type="Pfam" id="PF00512">
    <property type="entry name" value="HisKA"/>
    <property type="match status" value="1"/>
</dbReference>
<comment type="function">
    <text evidence="7">Member of the two-component regulatory system BvgS/BvgA. Phosphorylates BvgA via a four-step phosphorelay in response to environmental signals.</text>
</comment>
<evidence type="ECO:0000256" key="3">
    <source>
        <dbReference type="ARBA" id="ARBA00022553"/>
    </source>
</evidence>
<name>A0A422QEQ8_9BURK</name>
<evidence type="ECO:0000259" key="9">
    <source>
        <dbReference type="PROSITE" id="PS50109"/>
    </source>
</evidence>
<evidence type="ECO:0000256" key="6">
    <source>
        <dbReference type="ARBA" id="ARBA00023026"/>
    </source>
</evidence>
<feature type="non-terminal residue" evidence="10">
    <location>
        <position position="192"/>
    </location>
</feature>
<evidence type="ECO:0000256" key="8">
    <source>
        <dbReference type="ARBA" id="ARBA00070152"/>
    </source>
</evidence>
<keyword evidence="11" id="KW-1185">Reference proteome</keyword>
<dbReference type="CDD" id="cd00082">
    <property type="entry name" value="HisKA"/>
    <property type="match status" value="1"/>
</dbReference>
<dbReference type="InterPro" id="IPR036097">
    <property type="entry name" value="HisK_dim/P_sf"/>
</dbReference>
<keyword evidence="5" id="KW-0902">Two-component regulatory system</keyword>
<dbReference type="Proteomes" id="UP000283254">
    <property type="component" value="Unassembled WGS sequence"/>
</dbReference>
<dbReference type="Gene3D" id="3.30.565.10">
    <property type="entry name" value="Histidine kinase-like ATPase, C-terminal domain"/>
    <property type="match status" value="1"/>
</dbReference>
<comment type="caution">
    <text evidence="10">The sequence shown here is derived from an EMBL/GenBank/DDBJ whole genome shotgun (WGS) entry which is preliminary data.</text>
</comment>
<protein>
    <recommendedName>
        <fullName evidence="8">Virulence sensor protein BvgS</fullName>
        <ecNumber evidence="2">2.7.13.3</ecNumber>
    </recommendedName>
</protein>
<feature type="domain" description="Histidine kinase" evidence="9">
    <location>
        <begin position="1"/>
        <end position="192"/>
    </location>
</feature>
<dbReference type="SUPFAM" id="SSF55874">
    <property type="entry name" value="ATPase domain of HSP90 chaperone/DNA topoisomerase II/histidine kinase"/>
    <property type="match status" value="1"/>
</dbReference>
<dbReference type="Gene3D" id="1.10.287.130">
    <property type="match status" value="1"/>
</dbReference>
<reference evidence="10" key="1">
    <citation type="submission" date="2014-10" db="EMBL/GenBank/DDBJ databases">
        <title>Massilia sp. genome.</title>
        <authorList>
            <person name="Xu B."/>
            <person name="Dai L."/>
            <person name="Huang Z."/>
        </authorList>
    </citation>
    <scope>NUCLEOTIDE SEQUENCE [LARGE SCALE GENOMIC DNA]</scope>
    <source>
        <strain evidence="10">CFS-1</strain>
    </source>
</reference>
<evidence type="ECO:0000256" key="5">
    <source>
        <dbReference type="ARBA" id="ARBA00023012"/>
    </source>
</evidence>